<dbReference type="EMBL" id="JACEGQ020000006">
    <property type="protein sequence ID" value="KAH8506425.1"/>
    <property type="molecule type" value="Genomic_DNA"/>
</dbReference>
<evidence type="ECO:0000313" key="1">
    <source>
        <dbReference type="EMBL" id="KAH8506425.1"/>
    </source>
</evidence>
<organism evidence="1 2">
    <name type="scientific">Populus deltoides</name>
    <name type="common">Eastern poplar</name>
    <name type="synonym">Eastern cottonwood</name>
    <dbReference type="NCBI Taxonomy" id="3696"/>
    <lineage>
        <taxon>Eukaryota</taxon>
        <taxon>Viridiplantae</taxon>
        <taxon>Streptophyta</taxon>
        <taxon>Embryophyta</taxon>
        <taxon>Tracheophyta</taxon>
        <taxon>Spermatophyta</taxon>
        <taxon>Magnoliopsida</taxon>
        <taxon>eudicotyledons</taxon>
        <taxon>Gunneridae</taxon>
        <taxon>Pentapetalae</taxon>
        <taxon>rosids</taxon>
        <taxon>fabids</taxon>
        <taxon>Malpighiales</taxon>
        <taxon>Salicaceae</taxon>
        <taxon>Saliceae</taxon>
        <taxon>Populus</taxon>
    </lineage>
</organism>
<name>A0A8T2YMQ2_POPDE</name>
<protein>
    <submittedName>
        <fullName evidence="1">Uncharacterized protein</fullName>
    </submittedName>
</protein>
<comment type="caution">
    <text evidence="1">The sequence shown here is derived from an EMBL/GenBank/DDBJ whole genome shotgun (WGS) entry which is preliminary data.</text>
</comment>
<dbReference type="AlphaFoldDB" id="A0A8T2YMQ2"/>
<gene>
    <name evidence="1" type="ORF">H0E87_013299</name>
</gene>
<reference evidence="1" key="1">
    <citation type="journal article" date="2021" name="J. Hered.">
        <title>Genome Assembly of Salicaceae Populus deltoides (Eastern Cottonwood) I-69 Based on Nanopore Sequencing and Hi-C Technologies.</title>
        <authorList>
            <person name="Bai S."/>
            <person name="Wu H."/>
            <person name="Zhang J."/>
            <person name="Pan Z."/>
            <person name="Zhao W."/>
            <person name="Li Z."/>
            <person name="Tong C."/>
        </authorList>
    </citation>
    <scope>NUCLEOTIDE SEQUENCE</scope>
    <source>
        <tissue evidence="1">Leaf</tissue>
    </source>
</reference>
<accession>A0A8T2YMQ2</accession>
<keyword evidence="2" id="KW-1185">Reference proteome</keyword>
<dbReference type="Proteomes" id="UP000807159">
    <property type="component" value="Chromosome 6"/>
</dbReference>
<evidence type="ECO:0000313" key="2">
    <source>
        <dbReference type="Proteomes" id="UP000807159"/>
    </source>
</evidence>
<proteinExistence type="predicted"/>
<sequence length="145" mass="15893">MLYSLEDASVYLFKKATYAICCLFNQRDLGAGAGAGLIPPREQMPLRNLPVAGLEGNSRGQQTSVSSLMTLQQAGPIRPVPAEMATKISLEHPGMVVRGKKHGSVGIFWANPDGINVPMHKNANRIAMVCVDIVYKANQNFFWEY</sequence>